<protein>
    <submittedName>
        <fullName evidence="2">U-box domain-containing protein 4</fullName>
    </submittedName>
</protein>
<gene>
    <name evidence="2" type="ORF">AAHA92_32973</name>
</gene>
<dbReference type="InterPro" id="IPR016024">
    <property type="entry name" value="ARM-type_fold"/>
</dbReference>
<dbReference type="PANTHER" id="PTHR23315">
    <property type="entry name" value="U BOX DOMAIN-CONTAINING"/>
    <property type="match status" value="1"/>
</dbReference>
<keyword evidence="1" id="KW-0833">Ubl conjugation pathway</keyword>
<proteinExistence type="predicted"/>
<dbReference type="Proteomes" id="UP001567538">
    <property type="component" value="Unassembled WGS sequence"/>
</dbReference>
<dbReference type="InterPro" id="IPR011989">
    <property type="entry name" value="ARM-like"/>
</dbReference>
<sequence>MSRRHRVGKIMVEETVQRLKSGDLIVKIEAAKDVRKLVRKSSSSNSKSTVHSRFAIACVIEPLVSMLHSSLPLSSRSSTPLLEIRVKCCALVSVSARLILDQILEKNRDLVKLLKNLTGNLLELAATAILSLSSAPSNKPTIAASGAALLLVQILCSGSVQGKVAAVTALYYLSTCEEEPKLVLDAKAMPPLIDLLKECQQYSKFAEKTTFLLKIFSASVEGRAAITNLQGWWQENGIGITPTPEFWRGFTQGCCVCHFQL</sequence>
<comment type="caution">
    <text evidence="2">The sequence shown here is derived from an EMBL/GenBank/DDBJ whole genome shotgun (WGS) entry which is preliminary data.</text>
</comment>
<name>A0ABD1FMG1_SALDI</name>
<evidence type="ECO:0000313" key="2">
    <source>
        <dbReference type="EMBL" id="KAL1533029.1"/>
    </source>
</evidence>
<dbReference type="EMBL" id="JBEAFC010000014">
    <property type="protein sequence ID" value="KAL1533029.1"/>
    <property type="molecule type" value="Genomic_DNA"/>
</dbReference>
<dbReference type="Gene3D" id="1.25.10.10">
    <property type="entry name" value="Leucine-rich Repeat Variant"/>
    <property type="match status" value="1"/>
</dbReference>
<keyword evidence="3" id="KW-1185">Reference proteome</keyword>
<reference evidence="2 3" key="1">
    <citation type="submission" date="2024-06" db="EMBL/GenBank/DDBJ databases">
        <title>A chromosome level genome sequence of Diviner's sage (Salvia divinorum).</title>
        <authorList>
            <person name="Ford S.A."/>
            <person name="Ro D.-K."/>
            <person name="Ness R.W."/>
            <person name="Phillips M.A."/>
        </authorList>
    </citation>
    <scope>NUCLEOTIDE SEQUENCE [LARGE SCALE GENOMIC DNA]</scope>
    <source>
        <strain evidence="2">SAF-2024a</strain>
        <tissue evidence="2">Leaf</tissue>
    </source>
</reference>
<accession>A0ABD1FMG1</accession>
<organism evidence="2 3">
    <name type="scientific">Salvia divinorum</name>
    <name type="common">Maria pastora</name>
    <name type="synonym">Diviner's sage</name>
    <dbReference type="NCBI Taxonomy" id="28513"/>
    <lineage>
        <taxon>Eukaryota</taxon>
        <taxon>Viridiplantae</taxon>
        <taxon>Streptophyta</taxon>
        <taxon>Embryophyta</taxon>
        <taxon>Tracheophyta</taxon>
        <taxon>Spermatophyta</taxon>
        <taxon>Magnoliopsida</taxon>
        <taxon>eudicotyledons</taxon>
        <taxon>Gunneridae</taxon>
        <taxon>Pentapetalae</taxon>
        <taxon>asterids</taxon>
        <taxon>lamiids</taxon>
        <taxon>Lamiales</taxon>
        <taxon>Lamiaceae</taxon>
        <taxon>Nepetoideae</taxon>
        <taxon>Mentheae</taxon>
        <taxon>Salviinae</taxon>
        <taxon>Salvia</taxon>
        <taxon>Salvia subgen. Calosphace</taxon>
    </lineage>
</organism>
<dbReference type="PANTHER" id="PTHR23315:SF256">
    <property type="entry name" value="ARM REPEAT SUPERFAMILY PROTEIN"/>
    <property type="match status" value="1"/>
</dbReference>
<evidence type="ECO:0000313" key="3">
    <source>
        <dbReference type="Proteomes" id="UP001567538"/>
    </source>
</evidence>
<evidence type="ECO:0000256" key="1">
    <source>
        <dbReference type="ARBA" id="ARBA00022786"/>
    </source>
</evidence>
<dbReference type="AlphaFoldDB" id="A0ABD1FMG1"/>
<dbReference type="SUPFAM" id="SSF48371">
    <property type="entry name" value="ARM repeat"/>
    <property type="match status" value="1"/>
</dbReference>